<dbReference type="InterPro" id="IPR014031">
    <property type="entry name" value="Ketoacyl_synth_C"/>
</dbReference>
<comment type="catalytic activity">
    <reaction evidence="11">
        <text>a fatty acyl-[ACP] + malonyl-[ACP] + H(+) = a 3-oxoacyl-[ACP] + holo-[ACP] + CO2</text>
        <dbReference type="Rhea" id="RHEA:22836"/>
        <dbReference type="Rhea" id="RHEA-COMP:9623"/>
        <dbReference type="Rhea" id="RHEA-COMP:9685"/>
        <dbReference type="Rhea" id="RHEA-COMP:9916"/>
        <dbReference type="Rhea" id="RHEA-COMP:14125"/>
        <dbReference type="ChEBI" id="CHEBI:15378"/>
        <dbReference type="ChEBI" id="CHEBI:16526"/>
        <dbReference type="ChEBI" id="CHEBI:64479"/>
        <dbReference type="ChEBI" id="CHEBI:78449"/>
        <dbReference type="ChEBI" id="CHEBI:78776"/>
        <dbReference type="ChEBI" id="CHEBI:138651"/>
    </reaction>
</comment>
<dbReference type="InterPro" id="IPR014030">
    <property type="entry name" value="Ketoacyl_synth_N"/>
</dbReference>
<keyword evidence="5 11" id="KW-0444">Lipid biosynthesis</keyword>
<dbReference type="InterPro" id="IPR017568">
    <property type="entry name" value="3-oxoacyl-ACP_synth-2"/>
</dbReference>
<evidence type="ECO:0000256" key="3">
    <source>
        <dbReference type="ARBA" id="ARBA00012356"/>
    </source>
</evidence>
<dbReference type="CDD" id="cd00834">
    <property type="entry name" value="KAS_I_II"/>
    <property type="match status" value="1"/>
</dbReference>
<dbReference type="EC" id="2.3.1.179" evidence="3 11"/>
<name>A0ABZ2LXX9_9BACT</name>
<evidence type="ECO:0000256" key="5">
    <source>
        <dbReference type="ARBA" id="ARBA00022516"/>
    </source>
</evidence>
<keyword evidence="10 11" id="KW-0012">Acyltransferase</keyword>
<dbReference type="InterPro" id="IPR020841">
    <property type="entry name" value="PKS_Beta-ketoAc_synthase_dom"/>
</dbReference>
<dbReference type="InterPro" id="IPR018201">
    <property type="entry name" value="Ketoacyl_synth_AS"/>
</dbReference>
<sequence length="415" mass="43798">MRRVVVTGLGCVSPLGNDADTTFTRLLEGQSGIGPITHFDPKDHLSQIAGEVRGFDISQYVPSRKAAKHMDTFVHFAIAAADMAIADSGLSLDAVDRERAGAVIGTGVGGLQVIEAQQRTLLARGPRAVSPYLIPMFLGNLAPGHLAIRYGLKGPNVHVSTACATGTHAIGEAGHVIARGDADVMLAGGSEAGTTPLLVAGFCAANALSTRNDRPEEASRPFDRERDGFVMGEGAGILVLEELEHARKRGATILAELRGYGLTDDAHHVTAPEQSGDGAKRAMQAAIARAKIHPEEVDYVNAHGTATPLGDRMETNALKAVFKEHATSRKLWISSTKSMIGHLLGAAGAVEAIVCIQTIARSKVHPTINLRTPDPECDLDYVANEGRDRKVRVALSNSFGFGGHNATLLFAAFEG</sequence>
<evidence type="ECO:0000256" key="7">
    <source>
        <dbReference type="ARBA" id="ARBA00022832"/>
    </source>
</evidence>
<reference evidence="14 15" key="1">
    <citation type="submission" date="2021-12" db="EMBL/GenBank/DDBJ databases">
        <title>Discovery of the Pendulisporaceae a myxobacterial family with distinct sporulation behavior and unique specialized metabolism.</title>
        <authorList>
            <person name="Garcia R."/>
            <person name="Popoff A."/>
            <person name="Bader C.D."/>
            <person name="Loehr J."/>
            <person name="Walesch S."/>
            <person name="Walt C."/>
            <person name="Boldt J."/>
            <person name="Bunk B."/>
            <person name="Haeckl F.J.F.P.J."/>
            <person name="Gunesch A.P."/>
            <person name="Birkelbach J."/>
            <person name="Nuebel U."/>
            <person name="Pietschmann T."/>
            <person name="Bach T."/>
            <person name="Mueller R."/>
        </authorList>
    </citation>
    <scope>NUCLEOTIDE SEQUENCE [LARGE SCALE GENOMIC DNA]</scope>
    <source>
        <strain evidence="14 15">MSr11954</strain>
    </source>
</reference>
<evidence type="ECO:0000259" key="13">
    <source>
        <dbReference type="PROSITE" id="PS52004"/>
    </source>
</evidence>
<evidence type="ECO:0000313" key="14">
    <source>
        <dbReference type="EMBL" id="WXB14474.1"/>
    </source>
</evidence>
<dbReference type="GO" id="GO:0004315">
    <property type="term" value="F:3-oxoacyl-[acyl-carrier-protein] synthase activity"/>
    <property type="evidence" value="ECO:0007669"/>
    <property type="project" value="UniProtKB-EC"/>
</dbReference>
<dbReference type="PROSITE" id="PS52004">
    <property type="entry name" value="KS3_2"/>
    <property type="match status" value="1"/>
</dbReference>
<accession>A0ABZ2LXX9</accession>
<keyword evidence="8" id="KW-0443">Lipid metabolism</keyword>
<dbReference type="PIRSF" id="PIRSF000447">
    <property type="entry name" value="KAS_II"/>
    <property type="match status" value="1"/>
</dbReference>
<protein>
    <recommendedName>
        <fullName evidence="4 11">3-oxoacyl-[acyl-carrier-protein] synthase 2</fullName>
        <ecNumber evidence="3 11">2.3.1.179</ecNumber>
    </recommendedName>
</protein>
<dbReference type="PANTHER" id="PTHR11712">
    <property type="entry name" value="POLYKETIDE SYNTHASE-RELATED"/>
    <property type="match status" value="1"/>
</dbReference>
<gene>
    <name evidence="14" type="primary">fabF</name>
    <name evidence="14" type="ORF">LZC94_42450</name>
</gene>
<evidence type="ECO:0000256" key="11">
    <source>
        <dbReference type="PIRNR" id="PIRNR000447"/>
    </source>
</evidence>
<dbReference type="InterPro" id="IPR016039">
    <property type="entry name" value="Thiolase-like"/>
</dbReference>
<dbReference type="Gene3D" id="3.40.47.10">
    <property type="match status" value="1"/>
</dbReference>
<evidence type="ECO:0000256" key="6">
    <source>
        <dbReference type="ARBA" id="ARBA00022679"/>
    </source>
</evidence>
<dbReference type="SUPFAM" id="SSF53901">
    <property type="entry name" value="Thiolase-like"/>
    <property type="match status" value="2"/>
</dbReference>
<comment type="function">
    <text evidence="11">Involved in the type II fatty acid elongation cycle. Catalyzes the elongation of a wide range of acyl-ACP by the addition of two carbons from malonyl-ACP to an acyl acceptor. Can efficiently catalyze the conversion of palmitoleoyl-ACP (cis-hexadec-9-enoyl-ACP) to cis-vaccenoyl-ACP (cis-octadec-11-enoyl-ACP), an essential step in the thermal regulation of fatty acid composition.</text>
</comment>
<dbReference type="PANTHER" id="PTHR11712:SF336">
    <property type="entry name" value="3-OXOACYL-[ACYL-CARRIER-PROTEIN] SYNTHASE, MITOCHONDRIAL"/>
    <property type="match status" value="1"/>
</dbReference>
<dbReference type="PROSITE" id="PS00606">
    <property type="entry name" value="KS3_1"/>
    <property type="match status" value="1"/>
</dbReference>
<proteinExistence type="inferred from homology"/>
<evidence type="ECO:0000256" key="2">
    <source>
        <dbReference type="ARBA" id="ARBA00008467"/>
    </source>
</evidence>
<comment type="pathway">
    <text evidence="1 11">Lipid metabolism; fatty acid biosynthesis.</text>
</comment>
<dbReference type="NCBIfam" id="TIGR03150">
    <property type="entry name" value="fabF"/>
    <property type="match status" value="1"/>
</dbReference>
<comment type="similarity">
    <text evidence="2 11 12">Belongs to the thiolase-like superfamily. Beta-ketoacyl-ACP synthases family.</text>
</comment>
<comment type="catalytic activity">
    <reaction evidence="11">
        <text>(9Z)-hexadecenoyl-[ACP] + malonyl-[ACP] + H(+) = 3-oxo-(11Z)-octadecenoyl-[ACP] + holo-[ACP] + CO2</text>
        <dbReference type="Rhea" id="RHEA:55040"/>
        <dbReference type="Rhea" id="RHEA-COMP:9623"/>
        <dbReference type="Rhea" id="RHEA-COMP:9685"/>
        <dbReference type="Rhea" id="RHEA-COMP:10800"/>
        <dbReference type="Rhea" id="RHEA-COMP:14074"/>
        <dbReference type="ChEBI" id="CHEBI:15378"/>
        <dbReference type="ChEBI" id="CHEBI:16526"/>
        <dbReference type="ChEBI" id="CHEBI:64479"/>
        <dbReference type="ChEBI" id="CHEBI:78449"/>
        <dbReference type="ChEBI" id="CHEBI:83989"/>
        <dbReference type="ChEBI" id="CHEBI:138538"/>
        <dbReference type="EC" id="2.3.1.179"/>
    </reaction>
</comment>
<dbReference type="SMART" id="SM00825">
    <property type="entry name" value="PKS_KS"/>
    <property type="match status" value="1"/>
</dbReference>
<feature type="domain" description="Ketosynthase family 3 (KS3)" evidence="13">
    <location>
        <begin position="1"/>
        <end position="412"/>
    </location>
</feature>
<evidence type="ECO:0000256" key="12">
    <source>
        <dbReference type="RuleBase" id="RU003694"/>
    </source>
</evidence>
<keyword evidence="7" id="KW-0276">Fatty acid metabolism</keyword>
<dbReference type="NCBIfam" id="NF004970">
    <property type="entry name" value="PRK06333.1"/>
    <property type="match status" value="1"/>
</dbReference>
<evidence type="ECO:0000256" key="4">
    <source>
        <dbReference type="ARBA" id="ARBA00014657"/>
    </source>
</evidence>
<organism evidence="14 15">
    <name type="scientific">Pendulispora albinea</name>
    <dbReference type="NCBI Taxonomy" id="2741071"/>
    <lineage>
        <taxon>Bacteria</taxon>
        <taxon>Pseudomonadati</taxon>
        <taxon>Myxococcota</taxon>
        <taxon>Myxococcia</taxon>
        <taxon>Myxococcales</taxon>
        <taxon>Sorangiineae</taxon>
        <taxon>Pendulisporaceae</taxon>
        <taxon>Pendulispora</taxon>
    </lineage>
</organism>
<dbReference type="Pfam" id="PF02801">
    <property type="entry name" value="Ketoacyl-synt_C"/>
    <property type="match status" value="1"/>
</dbReference>
<dbReference type="Proteomes" id="UP001370348">
    <property type="component" value="Chromosome"/>
</dbReference>
<dbReference type="InterPro" id="IPR000794">
    <property type="entry name" value="Beta-ketoacyl_synthase"/>
</dbReference>
<keyword evidence="6 11" id="KW-0808">Transferase</keyword>
<evidence type="ECO:0000256" key="9">
    <source>
        <dbReference type="ARBA" id="ARBA00023160"/>
    </source>
</evidence>
<dbReference type="NCBIfam" id="NF005589">
    <property type="entry name" value="PRK07314.1"/>
    <property type="match status" value="1"/>
</dbReference>
<dbReference type="RefSeq" id="WP_394824094.1">
    <property type="nucleotide sequence ID" value="NZ_CP089984.1"/>
</dbReference>
<dbReference type="EMBL" id="CP089984">
    <property type="protein sequence ID" value="WXB14474.1"/>
    <property type="molecule type" value="Genomic_DNA"/>
</dbReference>
<evidence type="ECO:0000313" key="15">
    <source>
        <dbReference type="Proteomes" id="UP001370348"/>
    </source>
</evidence>
<evidence type="ECO:0000256" key="10">
    <source>
        <dbReference type="ARBA" id="ARBA00023315"/>
    </source>
</evidence>
<dbReference type="Pfam" id="PF00109">
    <property type="entry name" value="ketoacyl-synt"/>
    <property type="match status" value="1"/>
</dbReference>
<evidence type="ECO:0000256" key="8">
    <source>
        <dbReference type="ARBA" id="ARBA00023098"/>
    </source>
</evidence>
<evidence type="ECO:0000256" key="1">
    <source>
        <dbReference type="ARBA" id="ARBA00005194"/>
    </source>
</evidence>
<keyword evidence="9 11" id="KW-0275">Fatty acid biosynthesis</keyword>
<keyword evidence="15" id="KW-1185">Reference proteome</keyword>